<reference evidence="2 3" key="1">
    <citation type="submission" date="2019-06" db="EMBL/GenBank/DDBJ databases">
        <authorList>
            <person name="Lee I."/>
            <person name="Jang G.I."/>
            <person name="Hwang C.Y."/>
        </authorList>
    </citation>
    <scope>NUCLEOTIDE SEQUENCE [LARGE SCALE GENOMIC DNA]</scope>
    <source>
        <strain evidence="2 3">PAMC 28131</strain>
    </source>
</reference>
<evidence type="ECO:0000256" key="1">
    <source>
        <dbReference type="SAM" id="Phobius"/>
    </source>
</evidence>
<comment type="caution">
    <text evidence="2">The sequence shown here is derived from an EMBL/GenBank/DDBJ whole genome shotgun (WGS) entry which is preliminary data.</text>
</comment>
<proteinExistence type="predicted"/>
<dbReference type="Proteomes" id="UP000319897">
    <property type="component" value="Unassembled WGS sequence"/>
</dbReference>
<keyword evidence="1" id="KW-0812">Transmembrane</keyword>
<dbReference type="OrthoDB" id="7510934at2"/>
<keyword evidence="1" id="KW-1133">Transmembrane helix</keyword>
<dbReference type="EMBL" id="VFSU01000022">
    <property type="protein sequence ID" value="TPE61558.1"/>
    <property type="molecule type" value="Genomic_DNA"/>
</dbReference>
<feature type="transmembrane region" description="Helical" evidence="1">
    <location>
        <begin position="73"/>
        <end position="93"/>
    </location>
</feature>
<keyword evidence="1" id="KW-0472">Membrane</keyword>
<dbReference type="RefSeq" id="WP_140927930.1">
    <property type="nucleotide sequence ID" value="NZ_VFSU01000022.1"/>
</dbReference>
<evidence type="ECO:0000313" key="3">
    <source>
        <dbReference type="Proteomes" id="UP000319897"/>
    </source>
</evidence>
<organism evidence="2 3">
    <name type="scientific">Sandaracinobacter neustonicus</name>
    <dbReference type="NCBI Taxonomy" id="1715348"/>
    <lineage>
        <taxon>Bacteria</taxon>
        <taxon>Pseudomonadati</taxon>
        <taxon>Pseudomonadota</taxon>
        <taxon>Alphaproteobacteria</taxon>
        <taxon>Sphingomonadales</taxon>
        <taxon>Sphingosinicellaceae</taxon>
        <taxon>Sandaracinobacter</taxon>
    </lineage>
</organism>
<name>A0A501XLP2_9SPHN</name>
<keyword evidence="3" id="KW-1185">Reference proteome</keyword>
<sequence>MKAAASPTNEVKAAIVEAASRGECEPEDTFVFHGLRKNACCYLIEIGLSDSQVGGMLGMSPEMVRYYSRRKRILMLVKSGAATVLAGNIVGLWNEPGGTEVAAGGN</sequence>
<protein>
    <submittedName>
        <fullName evidence="2">Uncharacterized protein</fullName>
    </submittedName>
</protein>
<gene>
    <name evidence="2" type="ORF">FJQ54_08175</name>
</gene>
<evidence type="ECO:0000313" key="2">
    <source>
        <dbReference type="EMBL" id="TPE61558.1"/>
    </source>
</evidence>
<accession>A0A501XLP2</accession>
<dbReference type="AlphaFoldDB" id="A0A501XLP2"/>